<keyword evidence="2" id="KW-1185">Reference proteome</keyword>
<dbReference type="Proteomes" id="UP001203297">
    <property type="component" value="Unassembled WGS sequence"/>
</dbReference>
<gene>
    <name evidence="1" type="ORF">B0F90DRAFT_680526</name>
</gene>
<organism evidence="1 2">
    <name type="scientific">Multifurca ochricompacta</name>
    <dbReference type="NCBI Taxonomy" id="376703"/>
    <lineage>
        <taxon>Eukaryota</taxon>
        <taxon>Fungi</taxon>
        <taxon>Dikarya</taxon>
        <taxon>Basidiomycota</taxon>
        <taxon>Agaricomycotina</taxon>
        <taxon>Agaricomycetes</taxon>
        <taxon>Russulales</taxon>
        <taxon>Russulaceae</taxon>
        <taxon>Multifurca</taxon>
    </lineage>
</organism>
<evidence type="ECO:0000313" key="2">
    <source>
        <dbReference type="Proteomes" id="UP001203297"/>
    </source>
</evidence>
<dbReference type="AlphaFoldDB" id="A0AAD4QMD6"/>
<sequence>MNVHDQWAMSISACVFRTGYRSRWKAGRSQMNGLISLSRWQKWSTRSAFPFRMSANSTLAGRRLSALEKHFPEIGYGALGVVRLSACLPSSLPSGVCLYLPSVDPHITFPFHPLKPVKPSFNFTVIAWLKQGLERVFKARLRPAQSSSSSFLNIGITEAQ</sequence>
<comment type="caution">
    <text evidence="1">The sequence shown here is derived from an EMBL/GenBank/DDBJ whole genome shotgun (WGS) entry which is preliminary data.</text>
</comment>
<reference evidence="1" key="1">
    <citation type="journal article" date="2022" name="New Phytol.">
        <title>Evolutionary transition to the ectomycorrhizal habit in the genomes of a hyperdiverse lineage of mushroom-forming fungi.</title>
        <authorList>
            <person name="Looney B."/>
            <person name="Miyauchi S."/>
            <person name="Morin E."/>
            <person name="Drula E."/>
            <person name="Courty P.E."/>
            <person name="Kohler A."/>
            <person name="Kuo A."/>
            <person name="LaButti K."/>
            <person name="Pangilinan J."/>
            <person name="Lipzen A."/>
            <person name="Riley R."/>
            <person name="Andreopoulos W."/>
            <person name="He G."/>
            <person name="Johnson J."/>
            <person name="Nolan M."/>
            <person name="Tritt A."/>
            <person name="Barry K.W."/>
            <person name="Grigoriev I.V."/>
            <person name="Nagy L.G."/>
            <person name="Hibbett D."/>
            <person name="Henrissat B."/>
            <person name="Matheny P.B."/>
            <person name="Labbe J."/>
            <person name="Martin F.M."/>
        </authorList>
    </citation>
    <scope>NUCLEOTIDE SEQUENCE</scope>
    <source>
        <strain evidence="1">BPL690</strain>
    </source>
</reference>
<name>A0AAD4QMD6_9AGAM</name>
<dbReference type="EMBL" id="WTXG01000027">
    <property type="protein sequence ID" value="KAI0298647.1"/>
    <property type="molecule type" value="Genomic_DNA"/>
</dbReference>
<proteinExistence type="predicted"/>
<protein>
    <submittedName>
        <fullName evidence="1">Uncharacterized protein</fullName>
    </submittedName>
</protein>
<accession>A0AAD4QMD6</accession>
<evidence type="ECO:0000313" key="1">
    <source>
        <dbReference type="EMBL" id="KAI0298647.1"/>
    </source>
</evidence>